<dbReference type="PROSITE" id="PS51782">
    <property type="entry name" value="LYSM"/>
    <property type="match status" value="1"/>
</dbReference>
<dbReference type="PROSITE" id="PS50914">
    <property type="entry name" value="BON"/>
    <property type="match status" value="1"/>
</dbReference>
<reference evidence="6 7" key="3">
    <citation type="journal article" date="2008" name="FEMS Microbiol. Ecol.">
        <title>Identification and characterization of genes underlying chitinolysis in Collimonas fungivorans Ter331.</title>
        <authorList>
            <person name="Fritsche K."/>
            <person name="de Boer W."/>
            <person name="Gerards S."/>
            <person name="van den Berg M."/>
            <person name="van Veen J.A."/>
            <person name="Leveau J.H."/>
        </authorList>
    </citation>
    <scope>NUCLEOTIDE SEQUENCE [LARGE SCALE GENOMIC DNA]</scope>
    <source>
        <strain evidence="6 7">Ter331</strain>
    </source>
</reference>
<evidence type="ECO:0000259" key="4">
    <source>
        <dbReference type="PROSITE" id="PS50914"/>
    </source>
</evidence>
<evidence type="ECO:0000259" key="5">
    <source>
        <dbReference type="PROSITE" id="PS51782"/>
    </source>
</evidence>
<reference evidence="6 7" key="5">
    <citation type="journal article" date="2011" name="ISME J.">
        <title>Dual transcriptional profiling of a bacterial/fungal confrontation: Collimonas fungivorans versus Aspergillus niger.</title>
        <authorList>
            <person name="Mela F."/>
            <person name="Fritsche K."/>
            <person name="de Boer W."/>
            <person name="van Veen J.A."/>
            <person name="de Graaff L.H."/>
            <person name="van den Berg M."/>
            <person name="Leveau J.H."/>
        </authorList>
    </citation>
    <scope>NUCLEOTIDE SEQUENCE [LARGE SCALE GENOMIC DNA]</scope>
    <source>
        <strain evidence="6 7">Ter331</strain>
    </source>
</reference>
<accession>G0AJG7</accession>
<dbReference type="InterPro" id="IPR018392">
    <property type="entry name" value="LysM"/>
</dbReference>
<dbReference type="FunFam" id="3.10.350.10:FF:000001">
    <property type="entry name" value="Peptidoglycan-binding protein LysM"/>
    <property type="match status" value="1"/>
</dbReference>
<evidence type="ECO:0000256" key="1">
    <source>
        <dbReference type="ARBA" id="ARBA00004496"/>
    </source>
</evidence>
<evidence type="ECO:0000313" key="7">
    <source>
        <dbReference type="Proteomes" id="UP000008392"/>
    </source>
</evidence>
<dbReference type="HOGENOM" id="CLU_125377_0_0_4"/>
<sequence length="181" mass="19398">MGCKQHGGTASGIILFQLSLEKKMGLLSFIKDAGEKLLGKKPEEVAPPDVPALEQQAADAIKTYVGTQGIDTSGLTIAFDAPSKTVTASGEAADQQTREKIILCCGNVKDVESVNDNLTVAAAADESQWYDVVTGDNLSKISKQFYGDPNKYPQIFEANKPMLKSPDLIYPGQKLRIPPLA</sequence>
<dbReference type="InterPro" id="IPR036779">
    <property type="entry name" value="LysM_dom_sf"/>
</dbReference>
<dbReference type="AlphaFoldDB" id="G0AJG7"/>
<dbReference type="KEGG" id="cfu:CFU_1269"/>
<dbReference type="PANTHER" id="PTHR34700">
    <property type="entry name" value="POTASSIUM BINDING PROTEIN KBP"/>
    <property type="match status" value="1"/>
</dbReference>
<dbReference type="SMART" id="SM00257">
    <property type="entry name" value="LysM"/>
    <property type="match status" value="1"/>
</dbReference>
<proteinExistence type="predicted"/>
<protein>
    <recommendedName>
        <fullName evidence="3">Potassium binding protein Kbp</fullName>
    </recommendedName>
</protein>
<dbReference type="SUPFAM" id="SSF54106">
    <property type="entry name" value="LysM domain"/>
    <property type="match status" value="1"/>
</dbReference>
<dbReference type="InterPro" id="IPR007055">
    <property type="entry name" value="BON_dom"/>
</dbReference>
<dbReference type="Pfam" id="PF04972">
    <property type="entry name" value="BON"/>
    <property type="match status" value="1"/>
</dbReference>
<dbReference type="InterPro" id="IPR052196">
    <property type="entry name" value="Bact_Kbp"/>
</dbReference>
<evidence type="ECO:0000313" key="6">
    <source>
        <dbReference type="EMBL" id="AEK61101.1"/>
    </source>
</evidence>
<keyword evidence="7" id="KW-1185">Reference proteome</keyword>
<feature type="domain" description="BON" evidence="4">
    <location>
        <begin position="49"/>
        <end position="122"/>
    </location>
</feature>
<comment type="subcellular location">
    <subcellularLocation>
        <location evidence="1">Cytoplasm</location>
    </subcellularLocation>
</comment>
<reference evidence="7" key="6">
    <citation type="submission" date="2011-05" db="EMBL/GenBank/DDBJ databases">
        <title>Complete sequence of Collimonas fungivorans Ter331.</title>
        <authorList>
            <person name="Leveau J.H."/>
        </authorList>
    </citation>
    <scope>NUCLEOTIDE SEQUENCE [LARGE SCALE GENOMIC DNA]</scope>
    <source>
        <strain evidence="7">Ter331</strain>
    </source>
</reference>
<dbReference type="Pfam" id="PF01476">
    <property type="entry name" value="LysM"/>
    <property type="match status" value="1"/>
</dbReference>
<reference evidence="6 7" key="1">
    <citation type="journal article" date="2004" name="Environ. Microbiol.">
        <title>Phylogeny-function analysis of (meta)genomic libraries: screening for expression of ribosomal RNA genes by large-insert library fluorescent in situ hybridization (LIL-FISH).</title>
        <authorList>
            <person name="Leveau J.H."/>
            <person name="Gerards S."/>
            <person name="de Boer W."/>
            <person name="van Veen J.A."/>
        </authorList>
    </citation>
    <scope>NUCLEOTIDE SEQUENCE [LARGE SCALE GENOMIC DNA]</scope>
    <source>
        <strain evidence="6 7">Ter331</strain>
    </source>
</reference>
<dbReference type="NCBIfam" id="NF008399">
    <property type="entry name" value="PRK11198.1"/>
    <property type="match status" value="1"/>
</dbReference>
<dbReference type="PANTHER" id="PTHR34700:SF8">
    <property type="entry name" value="POTASSIUM BINDING PROTEIN KBP"/>
    <property type="match status" value="1"/>
</dbReference>
<dbReference type="Gene3D" id="3.10.350.10">
    <property type="entry name" value="LysM domain"/>
    <property type="match status" value="1"/>
</dbReference>
<feature type="domain" description="LysM" evidence="5">
    <location>
        <begin position="128"/>
        <end position="177"/>
    </location>
</feature>
<name>G0AJG7_COLFT</name>
<organism evidence="6 7">
    <name type="scientific">Collimonas fungivorans (strain Ter331)</name>
    <dbReference type="NCBI Taxonomy" id="1005048"/>
    <lineage>
        <taxon>Bacteria</taxon>
        <taxon>Pseudomonadati</taxon>
        <taxon>Pseudomonadota</taxon>
        <taxon>Betaproteobacteria</taxon>
        <taxon>Burkholderiales</taxon>
        <taxon>Oxalobacteraceae</taxon>
        <taxon>Collimonas</taxon>
    </lineage>
</organism>
<keyword evidence="2" id="KW-0963">Cytoplasm</keyword>
<evidence type="ECO:0000256" key="3">
    <source>
        <dbReference type="ARBA" id="ARBA00072219"/>
    </source>
</evidence>
<dbReference type="GO" id="GO:0005737">
    <property type="term" value="C:cytoplasm"/>
    <property type="evidence" value="ECO:0007669"/>
    <property type="project" value="UniProtKB-SubCell"/>
</dbReference>
<dbReference type="CDD" id="cd00118">
    <property type="entry name" value="LysM"/>
    <property type="match status" value="1"/>
</dbReference>
<evidence type="ECO:0000256" key="2">
    <source>
        <dbReference type="ARBA" id="ARBA00022490"/>
    </source>
</evidence>
<dbReference type="EMBL" id="CP002745">
    <property type="protein sequence ID" value="AEK61101.1"/>
    <property type="molecule type" value="Genomic_DNA"/>
</dbReference>
<reference evidence="6 7" key="2">
    <citation type="journal article" date="2006" name="J. Microbiol. Methods">
        <title>Genomic flank-sequencing of plasposon insertion sites for rapid identification of functional genes.</title>
        <authorList>
            <person name="Leveau J.H."/>
            <person name="Gerards S."/>
            <person name="Fritsche K."/>
            <person name="Zondag G."/>
            <person name="van Veen J.A."/>
        </authorList>
    </citation>
    <scope>NUCLEOTIDE SEQUENCE [LARGE SCALE GENOMIC DNA]</scope>
    <source>
        <strain evidence="6 7">Ter331</strain>
    </source>
</reference>
<reference evidence="6 7" key="4">
    <citation type="journal article" date="2010" name="Environ. Microbiol.">
        <title>The bacterial genus Collimonas: mycophagy, weathering and other adaptive solutions to life in oligotrophic soil environments.</title>
        <authorList>
            <person name="Leveau J.H."/>
            <person name="Uroz S."/>
            <person name="de Boer W."/>
        </authorList>
    </citation>
    <scope>NUCLEOTIDE SEQUENCE [LARGE SCALE GENOMIC DNA]</scope>
    <source>
        <strain evidence="6 7">Ter331</strain>
    </source>
</reference>
<dbReference type="eggNOG" id="COG1652">
    <property type="taxonomic scope" value="Bacteria"/>
</dbReference>
<dbReference type="STRING" id="1005048.CFU_1269"/>
<dbReference type="Proteomes" id="UP000008392">
    <property type="component" value="Chromosome"/>
</dbReference>
<gene>
    <name evidence="6" type="ordered locus">CFU_1269</name>
</gene>